<reference evidence="3 4" key="1">
    <citation type="submission" date="2016-10" db="EMBL/GenBank/DDBJ databases">
        <authorList>
            <person name="de Groot N.N."/>
        </authorList>
    </citation>
    <scope>NUCLEOTIDE SEQUENCE [LARGE SCALE GENOMIC DNA]</scope>
    <source>
        <strain evidence="3 4">DSM 24677</strain>
    </source>
</reference>
<dbReference type="Gene3D" id="3.10.490.10">
    <property type="entry name" value="Gamma-glutamyl cyclotransferase-like"/>
    <property type="match status" value="1"/>
</dbReference>
<dbReference type="OrthoDB" id="5567366at2"/>
<dbReference type="InterPro" id="IPR006840">
    <property type="entry name" value="ChaC"/>
</dbReference>
<dbReference type="SUPFAM" id="SSF110857">
    <property type="entry name" value="Gamma-glutamyl cyclotransferase-like"/>
    <property type="match status" value="1"/>
</dbReference>
<dbReference type="Pfam" id="PF04752">
    <property type="entry name" value="ChaC"/>
    <property type="match status" value="1"/>
</dbReference>
<protein>
    <recommendedName>
        <fullName evidence="1">glutathione-specific gamma-glutamylcyclotransferase</fullName>
        <ecNumber evidence="1">4.3.2.7</ecNumber>
    </recommendedName>
</protein>
<evidence type="ECO:0000313" key="3">
    <source>
        <dbReference type="EMBL" id="SDY43364.1"/>
    </source>
</evidence>
<dbReference type="InterPro" id="IPR013024">
    <property type="entry name" value="GGCT-like"/>
</dbReference>
<dbReference type="InterPro" id="IPR036568">
    <property type="entry name" value="GGCT-like_sf"/>
</dbReference>
<keyword evidence="4" id="KW-1185">Reference proteome</keyword>
<dbReference type="STRING" id="576131.SAMN05444486_102165"/>
<gene>
    <name evidence="3" type="ORF">SAMN05444486_102165</name>
</gene>
<dbReference type="CDD" id="cd06661">
    <property type="entry name" value="GGCT_like"/>
    <property type="match status" value="1"/>
</dbReference>
<keyword evidence="2" id="KW-0456">Lyase</keyword>
<name>A0A1H3JVT5_9RHOB</name>
<dbReference type="GO" id="GO:0061928">
    <property type="term" value="F:glutathione specific gamma-glutamylcyclotransferase activity"/>
    <property type="evidence" value="ECO:0007669"/>
    <property type="project" value="UniProtKB-EC"/>
</dbReference>
<proteinExistence type="predicted"/>
<evidence type="ECO:0000313" key="4">
    <source>
        <dbReference type="Proteomes" id="UP000199026"/>
    </source>
</evidence>
<sequence>MERAYFFGYGSLVNRATHSFTDAHKARASGWRRAWRSTALRPVSFLTAIPDRECEIDGLIAHVPNDDWAALDAREHAYARVGAAHQISHPLGTKAASIAIYAIADGHHFDPSLENPILLSYLDVVIQGYLTEFGEEGAARFFETTSGWNAPLLNDRAAPLYPRAQSLTSDETSFIDQALARLGVVAHKR</sequence>
<dbReference type="EMBL" id="FNPR01000002">
    <property type="protein sequence ID" value="SDY43364.1"/>
    <property type="molecule type" value="Genomic_DNA"/>
</dbReference>
<dbReference type="Proteomes" id="UP000199026">
    <property type="component" value="Unassembled WGS sequence"/>
</dbReference>
<dbReference type="GeneID" id="78124243"/>
<evidence type="ECO:0000256" key="1">
    <source>
        <dbReference type="ARBA" id="ARBA00012344"/>
    </source>
</evidence>
<dbReference type="EC" id="4.3.2.7" evidence="1"/>
<dbReference type="AlphaFoldDB" id="A0A1H3JVT5"/>
<dbReference type="GO" id="GO:0006751">
    <property type="term" value="P:glutathione catabolic process"/>
    <property type="evidence" value="ECO:0007669"/>
    <property type="project" value="InterPro"/>
</dbReference>
<dbReference type="RefSeq" id="WP_089889520.1">
    <property type="nucleotide sequence ID" value="NZ_CALJFH010000002.1"/>
</dbReference>
<evidence type="ECO:0000256" key="2">
    <source>
        <dbReference type="ARBA" id="ARBA00023239"/>
    </source>
</evidence>
<organism evidence="3 4">
    <name type="scientific">Lentibacter algarum</name>
    <dbReference type="NCBI Taxonomy" id="576131"/>
    <lineage>
        <taxon>Bacteria</taxon>
        <taxon>Pseudomonadati</taxon>
        <taxon>Pseudomonadota</taxon>
        <taxon>Alphaproteobacteria</taxon>
        <taxon>Rhodobacterales</taxon>
        <taxon>Roseobacteraceae</taxon>
        <taxon>Lentibacter</taxon>
    </lineage>
</organism>
<accession>A0A1H3JVT5</accession>